<reference evidence="1" key="1">
    <citation type="submission" date="2014-05" db="EMBL/GenBank/DDBJ databases">
        <authorList>
            <person name="Chronopoulou M."/>
        </authorList>
    </citation>
    <scope>NUCLEOTIDE SEQUENCE</scope>
    <source>
        <tissue evidence="1">Whole organism</tissue>
    </source>
</reference>
<accession>A0A0K2V5K5</accession>
<protein>
    <submittedName>
        <fullName evidence="1">Uncharacterized protein</fullName>
    </submittedName>
</protein>
<name>A0A0K2V5K5_LEPSM</name>
<evidence type="ECO:0000313" key="1">
    <source>
        <dbReference type="EMBL" id="CDW45600.1"/>
    </source>
</evidence>
<sequence>MRGVHYLVFYFKSLTKNRSGTTAVWDVCLSLPSANHPWRHDVRKKRPIGHPKHPFHDYVADNINIIL</sequence>
<dbReference type="EMBL" id="HACA01028239">
    <property type="protein sequence ID" value="CDW45600.1"/>
    <property type="molecule type" value="Transcribed_RNA"/>
</dbReference>
<proteinExistence type="predicted"/>
<organism evidence="1">
    <name type="scientific">Lepeophtheirus salmonis</name>
    <name type="common">Salmon louse</name>
    <name type="synonym">Caligus salmonis</name>
    <dbReference type="NCBI Taxonomy" id="72036"/>
    <lineage>
        <taxon>Eukaryota</taxon>
        <taxon>Metazoa</taxon>
        <taxon>Ecdysozoa</taxon>
        <taxon>Arthropoda</taxon>
        <taxon>Crustacea</taxon>
        <taxon>Multicrustacea</taxon>
        <taxon>Hexanauplia</taxon>
        <taxon>Copepoda</taxon>
        <taxon>Siphonostomatoida</taxon>
        <taxon>Caligidae</taxon>
        <taxon>Lepeophtheirus</taxon>
    </lineage>
</organism>
<dbReference type="AlphaFoldDB" id="A0A0K2V5K5"/>